<feature type="compositionally biased region" description="Polar residues" evidence="5">
    <location>
        <begin position="401"/>
        <end position="417"/>
    </location>
</feature>
<protein>
    <submittedName>
        <fullName evidence="8">Zinc finger, PHD-finger</fullName>
    </submittedName>
</protein>
<organism evidence="8 9">
    <name type="scientific">Dillenia turbinata</name>
    <dbReference type="NCBI Taxonomy" id="194707"/>
    <lineage>
        <taxon>Eukaryota</taxon>
        <taxon>Viridiplantae</taxon>
        <taxon>Streptophyta</taxon>
        <taxon>Embryophyta</taxon>
        <taxon>Tracheophyta</taxon>
        <taxon>Spermatophyta</taxon>
        <taxon>Magnoliopsida</taxon>
        <taxon>eudicotyledons</taxon>
        <taxon>Gunneridae</taxon>
        <taxon>Pentapetalae</taxon>
        <taxon>Dilleniales</taxon>
        <taxon>Dilleniaceae</taxon>
        <taxon>Dillenia</taxon>
    </lineage>
</organism>
<sequence length="663" mass="72891">MATNTVDVDPLISPNKRLKTLNLISASPKGKQKLDETEEKPDDEIIDSDEKCCGICLSEEGKAMRGCIDCCEHYFCFVCIMEWAKVESRCPMCKGRFSTIYRPPKEGSSVPDRGVLVPIRDQVYPPFGLNSLGPDPYLATHCVVCQGSQDESVLLLCDLCDSAAHTYCVGLGSTVPEGDWFCTDCAISKAEHAGDDVVSDNIFGRINLRRFEETPSEAHISIFDIVRDADAPEDGTCSTTETSYPSLSPETDVFTKDASTEQIARNSVANRRTEAGARTLHHCRNVHKHIRALRENWNGLRSGSLRFSSSSMDLGSQRHQKEQAVHCYVSEQQALSSASSCQQSTTQDGSSHDKVEMSNSHDINKAWRMMDIAKSVERASQRTHNPCLASGHQDRGRAPNQAKNTTSNGKPILSTNLGRIGSEKHNNYHSLHNKDKKSVSFKHGDQKLGKNPKAGIFRLTKGFPGTHSQGKTQIFAQVDIHHDGRLSGKSLYGAFSNTISMSDGSARLTSASGHAPGACYTPFKMEPNVPSSAKSEIELPQAKNGVEKNCFQNHSTEDCDAKSEIQSLVKLNLKLLSRNKKLEVSTFKEVARLSTHAIMAACGFEHPRPGARTFPASVCCHVNQTQQLRMSTLMPSSCRECFYVFVRDVVSSIMCEKIGGTNL</sequence>
<dbReference type="InterPro" id="IPR001965">
    <property type="entry name" value="Znf_PHD"/>
</dbReference>
<dbReference type="InterPro" id="IPR058746">
    <property type="entry name" value="Znf_RING-type_Topors"/>
</dbReference>
<dbReference type="SMART" id="SM00249">
    <property type="entry name" value="PHD"/>
    <property type="match status" value="1"/>
</dbReference>
<dbReference type="GO" id="GO:0008270">
    <property type="term" value="F:zinc ion binding"/>
    <property type="evidence" value="ECO:0007669"/>
    <property type="project" value="UniProtKB-KW"/>
</dbReference>
<reference evidence="8 9" key="1">
    <citation type="submission" date="2023-12" db="EMBL/GenBank/DDBJ databases">
        <title>A high-quality genome assembly for Dillenia turbinata (Dilleniales).</title>
        <authorList>
            <person name="Chanderbali A."/>
        </authorList>
    </citation>
    <scope>NUCLEOTIDE SEQUENCE [LARGE SCALE GENOMIC DNA]</scope>
    <source>
        <strain evidence="8">LSX21</strain>
        <tissue evidence="8">Leaf</tissue>
    </source>
</reference>
<dbReference type="AlphaFoldDB" id="A0AAN8V073"/>
<keyword evidence="9" id="KW-1185">Reference proteome</keyword>
<proteinExistence type="predicted"/>
<dbReference type="InterPro" id="IPR011011">
    <property type="entry name" value="Znf_FYVE_PHD"/>
</dbReference>
<dbReference type="Gene3D" id="3.30.40.10">
    <property type="entry name" value="Zinc/RING finger domain, C3HC4 (zinc finger)"/>
    <property type="match status" value="2"/>
</dbReference>
<comment type="caution">
    <text evidence="8">The sequence shown here is derived from an EMBL/GenBank/DDBJ whole genome shotgun (WGS) entry which is preliminary data.</text>
</comment>
<dbReference type="PANTHER" id="PTHR47177">
    <property type="entry name" value="F18C1.6 PROTEIN"/>
    <property type="match status" value="1"/>
</dbReference>
<dbReference type="InterPro" id="IPR013083">
    <property type="entry name" value="Znf_RING/FYVE/PHD"/>
</dbReference>
<keyword evidence="1" id="KW-0479">Metal-binding</keyword>
<dbReference type="PROSITE" id="PS50089">
    <property type="entry name" value="ZF_RING_2"/>
    <property type="match status" value="1"/>
</dbReference>
<evidence type="ECO:0000259" key="7">
    <source>
        <dbReference type="PROSITE" id="PS50089"/>
    </source>
</evidence>
<dbReference type="Proteomes" id="UP001370490">
    <property type="component" value="Unassembled WGS sequence"/>
</dbReference>
<evidence type="ECO:0000313" key="9">
    <source>
        <dbReference type="Proteomes" id="UP001370490"/>
    </source>
</evidence>
<evidence type="ECO:0000256" key="2">
    <source>
        <dbReference type="ARBA" id="ARBA00022771"/>
    </source>
</evidence>
<evidence type="ECO:0000256" key="1">
    <source>
        <dbReference type="ARBA" id="ARBA00022723"/>
    </source>
</evidence>
<dbReference type="SUPFAM" id="SSF57903">
    <property type="entry name" value="FYVE/PHD zinc finger"/>
    <property type="match status" value="1"/>
</dbReference>
<evidence type="ECO:0000259" key="6">
    <source>
        <dbReference type="PROSITE" id="PS50016"/>
    </source>
</evidence>
<name>A0AAN8V073_9MAGN</name>
<evidence type="ECO:0000256" key="3">
    <source>
        <dbReference type="ARBA" id="ARBA00022833"/>
    </source>
</evidence>
<dbReference type="PROSITE" id="PS50016">
    <property type="entry name" value="ZF_PHD_2"/>
    <property type="match status" value="1"/>
</dbReference>
<dbReference type="EMBL" id="JBAMMX010000016">
    <property type="protein sequence ID" value="KAK6925165.1"/>
    <property type="molecule type" value="Genomic_DNA"/>
</dbReference>
<accession>A0AAN8V073</accession>
<dbReference type="InterPro" id="IPR001841">
    <property type="entry name" value="Znf_RING"/>
</dbReference>
<evidence type="ECO:0000313" key="8">
    <source>
        <dbReference type="EMBL" id="KAK6925165.1"/>
    </source>
</evidence>
<evidence type="ECO:0000256" key="4">
    <source>
        <dbReference type="PROSITE-ProRule" id="PRU00175"/>
    </source>
</evidence>
<feature type="region of interest" description="Disordered" evidence="5">
    <location>
        <begin position="385"/>
        <end position="452"/>
    </location>
</feature>
<dbReference type="PANTHER" id="PTHR47177:SF4">
    <property type="entry name" value="OS06G0283200 PROTEIN"/>
    <property type="match status" value="1"/>
</dbReference>
<feature type="compositionally biased region" description="Basic and acidic residues" evidence="5">
    <location>
        <begin position="421"/>
        <end position="448"/>
    </location>
</feature>
<dbReference type="Pfam" id="PF00628">
    <property type="entry name" value="PHD"/>
    <property type="match status" value="1"/>
</dbReference>
<feature type="domain" description="RING-type" evidence="7">
    <location>
        <begin position="53"/>
        <end position="94"/>
    </location>
</feature>
<gene>
    <name evidence="8" type="ORF">RJ641_009491</name>
</gene>
<dbReference type="InterPro" id="IPR017907">
    <property type="entry name" value="Znf_RING_CS"/>
</dbReference>
<dbReference type="CDD" id="cd16574">
    <property type="entry name" value="RING-HC_Topors"/>
    <property type="match status" value="1"/>
</dbReference>
<keyword evidence="3" id="KW-0862">Zinc</keyword>
<dbReference type="InterPro" id="IPR019787">
    <property type="entry name" value="Znf_PHD-finger"/>
</dbReference>
<dbReference type="SMART" id="SM00184">
    <property type="entry name" value="RING"/>
    <property type="match status" value="2"/>
</dbReference>
<evidence type="ECO:0000256" key="5">
    <source>
        <dbReference type="SAM" id="MobiDB-lite"/>
    </source>
</evidence>
<dbReference type="PROSITE" id="PS00518">
    <property type="entry name" value="ZF_RING_1"/>
    <property type="match status" value="1"/>
</dbReference>
<dbReference type="SUPFAM" id="SSF57850">
    <property type="entry name" value="RING/U-box"/>
    <property type="match status" value="1"/>
</dbReference>
<feature type="domain" description="PHD-type" evidence="6">
    <location>
        <begin position="139"/>
        <end position="188"/>
    </location>
</feature>
<keyword evidence="2 4" id="KW-0863">Zinc-finger</keyword>